<evidence type="ECO:0000313" key="12">
    <source>
        <dbReference type="EMBL" id="PKR79588.1"/>
    </source>
</evidence>
<feature type="domain" description="UvrD-like helicase ATP-binding" evidence="10">
    <location>
        <begin position="1"/>
        <end position="482"/>
    </location>
</feature>
<proteinExistence type="predicted"/>
<protein>
    <recommendedName>
        <fullName evidence="7">DNA 3'-5' helicase</fullName>
        <ecNumber evidence="7">5.6.2.4</ecNumber>
    </recommendedName>
</protein>
<comment type="catalytic activity">
    <reaction evidence="8">
        <text>ATP + H2O = ADP + phosphate + H(+)</text>
        <dbReference type="Rhea" id="RHEA:13065"/>
        <dbReference type="ChEBI" id="CHEBI:15377"/>
        <dbReference type="ChEBI" id="CHEBI:15378"/>
        <dbReference type="ChEBI" id="CHEBI:30616"/>
        <dbReference type="ChEBI" id="CHEBI:43474"/>
        <dbReference type="ChEBI" id="CHEBI:456216"/>
        <dbReference type="EC" id="5.6.2.4"/>
    </reaction>
</comment>
<dbReference type="GO" id="GO:0003677">
    <property type="term" value="F:DNA binding"/>
    <property type="evidence" value="ECO:0007669"/>
    <property type="project" value="InterPro"/>
</dbReference>
<dbReference type="EMBL" id="PJNI01000023">
    <property type="protein sequence ID" value="PKR79588.1"/>
    <property type="molecule type" value="Genomic_DNA"/>
</dbReference>
<sequence length="1058" mass="122699">MQDKIDKPLIVYSASAGSGKTFSLVQNYLKLTLANHVSPKNFSKVLAMTFTNKAAWEMKERVIQALDWLAYPLRETAQETKKAKQLLGATMVTTELTEKTIQNRAKRVLSEILHHYEDFNILTIDKFSLRLIRTFSRDLDLQEDFEVTLDQNLLLEQVIDELMSKIGQPDEQEVTQLALAYAKSNAEEGDKWNFRGSLVEFSKVLTNEKDQVYIQELLKKKFDETTYAEIKEELQSIERQHTQKCLSIYEYFQSLNTTAEDYPSKSTGIYGVLEKLPSRQIRDAKPPSKKIKQTLDGDNVKENHNVDGQLMEMMGALFAMESEVSERVYTLTKIKTNFYNLALLKHIAKELNEFKEKKNIIGIFEFGQRIAELLKKENAPYIYERLGNRYNHYLLDEFQDTSRLQWVNLIPLVHESIANNYENLIVGDPKQAIYRFRNGLVEQFVKLPAIYNPENDQNFAQLSNYFLQMGRKVSLEDNYRSRKNIVDFNNSFFERLLKNMPEHFNAYYEDIRQNAKGDEGGFVNIDFIEKATKDELVEMERAFLLEKVEQCIADGFDPGDICVLTRGRKEGTRYAKDLIEANKGYKIVSSDSLLVSSDASVGLCIDYLNLRRNSGNKTTQVKFATTFYRQKKKDPIIELSQFWKANKVGDFDFESFVRNEFETMETLFFPYENLYGLGESFIDLIGLNELKNPYLHHLLELFQNYDLKYGPDIRGFIEEWEKKLKNSTIQMPENKEAIKIMTIHKSKGLEFPVVILPRLSWKIKTSNNHHFVKAEEDVVLFSKLSKNDVPSYMSVAYKKEYDQLLLDELNILYVAFTRPSERLYVLTETKQPSRSDGFFSQINQPVALTTAAWENDDLIEKTETSLQVGEELPVEKTQKKGETADHNFYPNDLKDFLWFPELTLQDDEALENEQLEEERQYGSELHLLLSMVKSDDTVETALNHLAVSGEITSKWIPELRKTATSTYELLDKQDFVQNAEQVLDEQGILINERETKRPDKIFVSGKNAWVVDFKTGKPLNKHNTQVLNYCKNLVAMGFEKVEGYLLYTTTIELKKVSE</sequence>
<dbReference type="GO" id="GO:0043138">
    <property type="term" value="F:3'-5' DNA helicase activity"/>
    <property type="evidence" value="ECO:0007669"/>
    <property type="project" value="UniProtKB-EC"/>
</dbReference>
<dbReference type="Gene3D" id="3.40.50.300">
    <property type="entry name" value="P-loop containing nucleotide triphosphate hydrolases"/>
    <property type="match status" value="3"/>
</dbReference>
<keyword evidence="13" id="KW-1185">Reference proteome</keyword>
<dbReference type="Proteomes" id="UP000236654">
    <property type="component" value="Unassembled WGS sequence"/>
</dbReference>
<feature type="domain" description="UvrD-like helicase C-terminal" evidence="11">
    <location>
        <begin position="483"/>
        <end position="748"/>
    </location>
</feature>
<evidence type="ECO:0000256" key="3">
    <source>
        <dbReference type="ARBA" id="ARBA00022806"/>
    </source>
</evidence>
<dbReference type="PROSITE" id="PS51198">
    <property type="entry name" value="UVRD_HELICASE_ATP_BIND"/>
    <property type="match status" value="1"/>
</dbReference>
<comment type="catalytic activity">
    <reaction evidence="6">
        <text>Couples ATP hydrolysis with the unwinding of duplex DNA by translocating in the 3'-5' direction.</text>
        <dbReference type="EC" id="5.6.2.4"/>
    </reaction>
</comment>
<evidence type="ECO:0000256" key="6">
    <source>
        <dbReference type="ARBA" id="ARBA00034617"/>
    </source>
</evidence>
<dbReference type="OrthoDB" id="9810135at2"/>
<dbReference type="InterPro" id="IPR014017">
    <property type="entry name" value="DNA_helicase_UvrD-like_C"/>
</dbReference>
<evidence type="ECO:0000259" key="10">
    <source>
        <dbReference type="PROSITE" id="PS51198"/>
    </source>
</evidence>
<evidence type="ECO:0000256" key="5">
    <source>
        <dbReference type="ARBA" id="ARBA00023235"/>
    </source>
</evidence>
<feature type="binding site" evidence="9">
    <location>
        <begin position="14"/>
        <end position="21"/>
    </location>
    <ligand>
        <name>ATP</name>
        <dbReference type="ChEBI" id="CHEBI:30616"/>
    </ligand>
</feature>
<dbReference type="GO" id="GO:0000725">
    <property type="term" value="P:recombinational repair"/>
    <property type="evidence" value="ECO:0007669"/>
    <property type="project" value="TreeGrafter"/>
</dbReference>
<dbReference type="Gene3D" id="1.10.3170.10">
    <property type="entry name" value="Recbcd, chain B, domain 2"/>
    <property type="match status" value="1"/>
</dbReference>
<dbReference type="GO" id="GO:0005524">
    <property type="term" value="F:ATP binding"/>
    <property type="evidence" value="ECO:0007669"/>
    <property type="project" value="UniProtKB-UniRule"/>
</dbReference>
<keyword evidence="1 9" id="KW-0547">Nucleotide-binding</keyword>
<accession>A0A2I0QZ31</accession>
<keyword evidence="2 9" id="KW-0378">Hydrolase</keyword>
<evidence type="ECO:0000313" key="13">
    <source>
        <dbReference type="Proteomes" id="UP000236654"/>
    </source>
</evidence>
<dbReference type="GO" id="GO:0016887">
    <property type="term" value="F:ATP hydrolysis activity"/>
    <property type="evidence" value="ECO:0007669"/>
    <property type="project" value="RHEA"/>
</dbReference>
<dbReference type="InterPro" id="IPR000212">
    <property type="entry name" value="DNA_helicase_UvrD/REP"/>
</dbReference>
<evidence type="ECO:0000256" key="4">
    <source>
        <dbReference type="ARBA" id="ARBA00022840"/>
    </source>
</evidence>
<evidence type="ECO:0000256" key="7">
    <source>
        <dbReference type="ARBA" id="ARBA00034808"/>
    </source>
</evidence>
<comment type="caution">
    <text evidence="12">The sequence shown here is derived from an EMBL/GenBank/DDBJ whole genome shotgun (WGS) entry which is preliminary data.</text>
</comment>
<reference evidence="12 13" key="1">
    <citation type="submission" date="2017-12" db="EMBL/GenBank/DDBJ databases">
        <title>The draft genome sequence of Brumimicrobium saltpan LHR20.</title>
        <authorList>
            <person name="Do Z.-J."/>
            <person name="Luo H.-R."/>
        </authorList>
    </citation>
    <scope>NUCLEOTIDE SEQUENCE [LARGE SCALE GENOMIC DNA]</scope>
    <source>
        <strain evidence="12 13">LHR20</strain>
    </source>
</reference>
<keyword evidence="3 9" id="KW-0347">Helicase</keyword>
<name>A0A2I0QZ31_9FLAO</name>
<dbReference type="Pfam" id="PF00580">
    <property type="entry name" value="UvrD-helicase"/>
    <property type="match status" value="1"/>
</dbReference>
<dbReference type="Pfam" id="PF13361">
    <property type="entry name" value="UvrD_C"/>
    <property type="match status" value="2"/>
</dbReference>
<dbReference type="PANTHER" id="PTHR11070:SF67">
    <property type="entry name" value="DNA 3'-5' HELICASE"/>
    <property type="match status" value="1"/>
</dbReference>
<organism evidence="12 13">
    <name type="scientific">Brumimicrobium salinarum</name>
    <dbReference type="NCBI Taxonomy" id="2058658"/>
    <lineage>
        <taxon>Bacteria</taxon>
        <taxon>Pseudomonadati</taxon>
        <taxon>Bacteroidota</taxon>
        <taxon>Flavobacteriia</taxon>
        <taxon>Flavobacteriales</taxon>
        <taxon>Crocinitomicaceae</taxon>
        <taxon>Brumimicrobium</taxon>
    </lineage>
</organism>
<dbReference type="EC" id="5.6.2.4" evidence="7"/>
<dbReference type="GO" id="GO:0005829">
    <property type="term" value="C:cytosol"/>
    <property type="evidence" value="ECO:0007669"/>
    <property type="project" value="TreeGrafter"/>
</dbReference>
<dbReference type="AlphaFoldDB" id="A0A2I0QZ31"/>
<evidence type="ECO:0000259" key="11">
    <source>
        <dbReference type="PROSITE" id="PS51217"/>
    </source>
</evidence>
<evidence type="ECO:0000256" key="2">
    <source>
        <dbReference type="ARBA" id="ARBA00022801"/>
    </source>
</evidence>
<dbReference type="PROSITE" id="PS51217">
    <property type="entry name" value="UVRD_HELICASE_CTER"/>
    <property type="match status" value="1"/>
</dbReference>
<keyword evidence="5" id="KW-0413">Isomerase</keyword>
<evidence type="ECO:0000256" key="8">
    <source>
        <dbReference type="ARBA" id="ARBA00048988"/>
    </source>
</evidence>
<evidence type="ECO:0000256" key="9">
    <source>
        <dbReference type="PROSITE-ProRule" id="PRU00560"/>
    </source>
</evidence>
<evidence type="ECO:0000256" key="1">
    <source>
        <dbReference type="ARBA" id="ARBA00022741"/>
    </source>
</evidence>
<dbReference type="InterPro" id="IPR027417">
    <property type="entry name" value="P-loop_NTPase"/>
</dbReference>
<dbReference type="SUPFAM" id="SSF52540">
    <property type="entry name" value="P-loop containing nucleoside triphosphate hydrolases"/>
    <property type="match status" value="1"/>
</dbReference>
<dbReference type="InterPro" id="IPR014016">
    <property type="entry name" value="UvrD-like_ATP-bd"/>
</dbReference>
<dbReference type="RefSeq" id="WP_101335712.1">
    <property type="nucleotide sequence ID" value="NZ_PJNI01000023.1"/>
</dbReference>
<gene>
    <name evidence="12" type="ORF">CW751_14310</name>
</gene>
<keyword evidence="4 9" id="KW-0067">ATP-binding</keyword>
<dbReference type="PANTHER" id="PTHR11070">
    <property type="entry name" value="UVRD / RECB / PCRA DNA HELICASE FAMILY MEMBER"/>
    <property type="match status" value="1"/>
</dbReference>